<feature type="domain" description="SERTA" evidence="1">
    <location>
        <begin position="87"/>
        <end position="133"/>
    </location>
</feature>
<reference evidence="2" key="1">
    <citation type="submission" date="2025-08" db="UniProtKB">
        <authorList>
            <consortium name="Ensembl"/>
        </authorList>
    </citation>
    <scope>IDENTIFICATION</scope>
</reference>
<dbReference type="AlphaFoldDB" id="A0A8C4QEY9"/>
<dbReference type="GeneTree" id="ENSGT00530000063876"/>
<dbReference type="PANTHER" id="PTHR14272">
    <property type="entry name" value="SERTA DOMAIN-CONTAINING PROTEIN 4"/>
    <property type="match status" value="1"/>
</dbReference>
<evidence type="ECO:0000313" key="2">
    <source>
        <dbReference type="Ensembl" id="ENSEBUP00000014474.1"/>
    </source>
</evidence>
<dbReference type="Ensembl" id="ENSEBUT00000015050.1">
    <property type="protein sequence ID" value="ENSEBUP00000014474.1"/>
    <property type="gene ID" value="ENSEBUG00000009119.1"/>
</dbReference>
<keyword evidence="3" id="KW-1185">Reference proteome</keyword>
<sequence>MTLVLPMSRTCSLPEDQRVSDEADGSSLSPSAVFAESAYRGFSSFLATSKVAYFKRKHVEDEDYHPPCRGYRQNVSCTCSHPLACSASEDRTQILQLSLEKLRLIDDPELFLRRSVLINNLLKRVHVAMRSDWCTPGCCLQADGESPGVAAQWLAQHYLPYIKRPRLTRPADACFEYPCAGMPLYPEYIATYPGNTFGAYSDATGAFYHSGYNSTGAWLKAYPDEVQDVESNESGHATAERRAIEDCYAGSTSSAASSLLGIPLGLLGPHAAMGRFRRCISDTETNGDAFRAEKLVCPSRDSCETQSLASVSPLTGNPSLSVDPAMLDCRSCQETSDKEADSSPCCLSARHCDPPVGTKKPQAELG</sequence>
<organism evidence="2 3">
    <name type="scientific">Eptatretus burgeri</name>
    <name type="common">Inshore hagfish</name>
    <dbReference type="NCBI Taxonomy" id="7764"/>
    <lineage>
        <taxon>Eukaryota</taxon>
        <taxon>Metazoa</taxon>
        <taxon>Chordata</taxon>
        <taxon>Craniata</taxon>
        <taxon>Vertebrata</taxon>
        <taxon>Cyclostomata</taxon>
        <taxon>Myxini</taxon>
        <taxon>Myxiniformes</taxon>
        <taxon>Myxinidae</taxon>
        <taxon>Eptatretinae</taxon>
        <taxon>Eptatretus</taxon>
    </lineage>
</organism>
<reference evidence="2" key="2">
    <citation type="submission" date="2025-09" db="UniProtKB">
        <authorList>
            <consortium name="Ensembl"/>
        </authorList>
    </citation>
    <scope>IDENTIFICATION</scope>
</reference>
<evidence type="ECO:0000259" key="1">
    <source>
        <dbReference type="PROSITE" id="PS51053"/>
    </source>
</evidence>
<name>A0A8C4QEY9_EPTBU</name>
<dbReference type="Pfam" id="PF06031">
    <property type="entry name" value="SERTA"/>
    <property type="match status" value="1"/>
</dbReference>
<evidence type="ECO:0000313" key="3">
    <source>
        <dbReference type="Proteomes" id="UP000694388"/>
    </source>
</evidence>
<dbReference type="GO" id="GO:0005634">
    <property type="term" value="C:nucleus"/>
    <property type="evidence" value="ECO:0007669"/>
    <property type="project" value="InterPro"/>
</dbReference>
<accession>A0A8C4QEY9</accession>
<proteinExistence type="predicted"/>
<dbReference type="PROSITE" id="PS51053">
    <property type="entry name" value="SERTA"/>
    <property type="match status" value="1"/>
</dbReference>
<dbReference type="Proteomes" id="UP000694388">
    <property type="component" value="Unplaced"/>
</dbReference>
<protein>
    <submittedName>
        <fullName evidence="2">SERTA domain containing 4</fullName>
    </submittedName>
</protein>
<dbReference type="PANTHER" id="PTHR14272:SF4">
    <property type="entry name" value="SERTA DOMAIN-CONTAINING PROTEIN 4"/>
    <property type="match status" value="1"/>
</dbReference>
<dbReference type="InterPro" id="IPR029708">
    <property type="entry name" value="SERTAD4"/>
</dbReference>
<dbReference type="InterPro" id="IPR009263">
    <property type="entry name" value="SERTA_dom"/>
</dbReference>